<evidence type="ECO:0000256" key="1">
    <source>
        <dbReference type="ARBA" id="ARBA00004651"/>
    </source>
</evidence>
<feature type="transmembrane region" description="Helical" evidence="11">
    <location>
        <begin position="253"/>
        <end position="278"/>
    </location>
</feature>
<dbReference type="PIRSF" id="PIRSF003097">
    <property type="entry name" value="FtsX"/>
    <property type="match status" value="1"/>
</dbReference>
<evidence type="ECO:0000256" key="5">
    <source>
        <dbReference type="ARBA" id="ARBA00022618"/>
    </source>
</evidence>
<evidence type="ECO:0000256" key="6">
    <source>
        <dbReference type="ARBA" id="ARBA00022692"/>
    </source>
</evidence>
<dbReference type="Pfam" id="PF02687">
    <property type="entry name" value="FtsX"/>
    <property type="match status" value="1"/>
</dbReference>
<evidence type="ECO:0000256" key="8">
    <source>
        <dbReference type="ARBA" id="ARBA00023136"/>
    </source>
</evidence>
<keyword evidence="7 11" id="KW-1133">Transmembrane helix</keyword>
<dbReference type="EMBL" id="QLLQ01000021">
    <property type="protein sequence ID" value="RAJ19261.1"/>
    <property type="molecule type" value="Genomic_DNA"/>
</dbReference>
<dbReference type="PANTHER" id="PTHR47755">
    <property type="entry name" value="CELL DIVISION PROTEIN FTSX"/>
    <property type="match status" value="1"/>
</dbReference>
<evidence type="ECO:0000313" key="15">
    <source>
        <dbReference type="Proteomes" id="UP000248987"/>
    </source>
</evidence>
<protein>
    <recommendedName>
        <fullName evidence="3 10">Cell division protein FtsX</fullName>
    </recommendedName>
</protein>
<accession>A0A1A7QP61</accession>
<keyword evidence="15" id="KW-1185">Reference proteome</keyword>
<dbReference type="OrthoDB" id="9813411at2"/>
<evidence type="ECO:0000256" key="9">
    <source>
        <dbReference type="ARBA" id="ARBA00023306"/>
    </source>
</evidence>
<evidence type="ECO:0000256" key="4">
    <source>
        <dbReference type="ARBA" id="ARBA00022475"/>
    </source>
</evidence>
<comment type="function">
    <text evidence="10">Required for cell division and gliding motility.</text>
</comment>
<comment type="caution">
    <text evidence="14">The sequence shown here is derived from an EMBL/GenBank/DDBJ whole genome shotgun (WGS) entry which is preliminary data.</text>
</comment>
<dbReference type="Proteomes" id="UP000248987">
    <property type="component" value="Unassembled WGS sequence"/>
</dbReference>
<keyword evidence="10" id="KW-0997">Cell inner membrane</keyword>
<dbReference type="GO" id="GO:0005886">
    <property type="term" value="C:plasma membrane"/>
    <property type="evidence" value="ECO:0007669"/>
    <property type="project" value="UniProtKB-SubCell"/>
</dbReference>
<organism evidence="14 15">
    <name type="scientific">Gelidibacter algens</name>
    <dbReference type="NCBI Taxonomy" id="49280"/>
    <lineage>
        <taxon>Bacteria</taxon>
        <taxon>Pseudomonadati</taxon>
        <taxon>Bacteroidota</taxon>
        <taxon>Flavobacteriia</taxon>
        <taxon>Flavobacteriales</taxon>
        <taxon>Flavobacteriaceae</taxon>
        <taxon>Gelidibacter</taxon>
    </lineage>
</organism>
<keyword evidence="8 10" id="KW-0472">Membrane</keyword>
<evidence type="ECO:0000256" key="10">
    <source>
        <dbReference type="PIRNR" id="PIRNR003097"/>
    </source>
</evidence>
<dbReference type="Gene3D" id="3.30.70.3040">
    <property type="match status" value="1"/>
</dbReference>
<evidence type="ECO:0000256" key="11">
    <source>
        <dbReference type="SAM" id="Phobius"/>
    </source>
</evidence>
<dbReference type="Pfam" id="PF18075">
    <property type="entry name" value="FtsX_ECD"/>
    <property type="match status" value="1"/>
</dbReference>
<dbReference type="GO" id="GO:0051301">
    <property type="term" value="P:cell division"/>
    <property type="evidence" value="ECO:0007669"/>
    <property type="project" value="UniProtKB-KW"/>
</dbReference>
<dbReference type="RefSeq" id="WP_066438738.1">
    <property type="nucleotide sequence ID" value="NZ_LZRN01000071.1"/>
</dbReference>
<evidence type="ECO:0000259" key="12">
    <source>
        <dbReference type="Pfam" id="PF02687"/>
    </source>
</evidence>
<gene>
    <name evidence="14" type="ORF">LX77_03503</name>
</gene>
<reference evidence="14 15" key="1">
    <citation type="submission" date="2018-06" db="EMBL/GenBank/DDBJ databases">
        <title>Genomic Encyclopedia of Archaeal and Bacterial Type Strains, Phase II (KMG-II): from individual species to whole genera.</title>
        <authorList>
            <person name="Goeker M."/>
        </authorList>
    </citation>
    <scope>NUCLEOTIDE SEQUENCE [LARGE SCALE GENOMIC DNA]</scope>
    <source>
        <strain evidence="14 15">DSM 12408</strain>
    </source>
</reference>
<proteinExistence type="inferred from homology"/>
<feature type="domain" description="FtsX extracellular" evidence="13">
    <location>
        <begin position="52"/>
        <end position="146"/>
    </location>
</feature>
<evidence type="ECO:0000259" key="13">
    <source>
        <dbReference type="Pfam" id="PF18075"/>
    </source>
</evidence>
<feature type="transmembrane region" description="Helical" evidence="11">
    <location>
        <begin position="17"/>
        <end position="39"/>
    </location>
</feature>
<dbReference type="InterPro" id="IPR040690">
    <property type="entry name" value="FtsX_ECD"/>
</dbReference>
<evidence type="ECO:0000256" key="2">
    <source>
        <dbReference type="ARBA" id="ARBA00007379"/>
    </source>
</evidence>
<dbReference type="InterPro" id="IPR003838">
    <property type="entry name" value="ABC3_permease_C"/>
</dbReference>
<dbReference type="PANTHER" id="PTHR47755:SF1">
    <property type="entry name" value="CELL DIVISION PROTEIN FTSX"/>
    <property type="match status" value="1"/>
</dbReference>
<sequence>MASSFDKYQKRKLISSYFSVVISIALVLFLLGCLGLLVLNAKKVADHFKEQVVVTIYLNDSAKEVEVNQLEKSLAMADYTKSTEYVSKEAAAESMKAETGEDFMDFVGYNPLQNSIDVHLKADFVTTETLTSITEELAAKKFIEEIRYDNDLVDLMNDNVKKITFWILVISAVFTLIAVLLINSSIRLAVYSKRFIIKTMQMVGATKSFIRRPFVFKSVQLGIIGAIIAMIGMGIVLYYLNQTFVELQLLSNPILIGGLFLAIFLMGILITWISTFIATQRFLNLKTDALYY</sequence>
<name>A0A1A7QP61_9FLAO</name>
<keyword evidence="9 10" id="KW-0131">Cell cycle</keyword>
<dbReference type="STRING" id="49280.A9996_18285"/>
<keyword evidence="4 10" id="KW-1003">Cell membrane</keyword>
<feature type="domain" description="ABC3 transporter permease C-terminal" evidence="12">
    <location>
        <begin position="169"/>
        <end position="285"/>
    </location>
</feature>
<feature type="transmembrane region" description="Helical" evidence="11">
    <location>
        <begin position="221"/>
        <end position="241"/>
    </location>
</feature>
<keyword evidence="5 10" id="KW-0132">Cell division</keyword>
<dbReference type="PROSITE" id="PS51257">
    <property type="entry name" value="PROKAR_LIPOPROTEIN"/>
    <property type="match status" value="1"/>
</dbReference>
<evidence type="ECO:0000256" key="3">
    <source>
        <dbReference type="ARBA" id="ARBA00021907"/>
    </source>
</evidence>
<evidence type="ECO:0000313" key="14">
    <source>
        <dbReference type="EMBL" id="RAJ19261.1"/>
    </source>
</evidence>
<dbReference type="AlphaFoldDB" id="A0A1A7QP61"/>
<evidence type="ECO:0000256" key="7">
    <source>
        <dbReference type="ARBA" id="ARBA00022989"/>
    </source>
</evidence>
<keyword evidence="6 11" id="KW-0812">Transmembrane</keyword>
<feature type="transmembrane region" description="Helical" evidence="11">
    <location>
        <begin position="163"/>
        <end position="190"/>
    </location>
</feature>
<dbReference type="InterPro" id="IPR004513">
    <property type="entry name" value="FtsX"/>
</dbReference>
<comment type="subcellular location">
    <subcellularLocation>
        <location evidence="10">Cell inner membrane</location>
    </subcellularLocation>
    <subcellularLocation>
        <location evidence="1">Cell membrane</location>
        <topology evidence="1">Multi-pass membrane protein</topology>
    </subcellularLocation>
</comment>
<comment type="similarity">
    <text evidence="2 10">Belongs to the ABC-4 integral membrane protein family. FtsX subfamily.</text>
</comment>